<accession>A0A8K0K0E8</accession>
<comment type="caution">
    <text evidence="1">The sequence shown here is derived from an EMBL/GenBank/DDBJ whole genome shotgun (WGS) entry which is preliminary data.</text>
</comment>
<dbReference type="EMBL" id="KZ308249">
    <property type="protein sequence ID" value="KAG8225713.1"/>
    <property type="molecule type" value="Genomic_DNA"/>
</dbReference>
<evidence type="ECO:0000313" key="2">
    <source>
        <dbReference type="Proteomes" id="UP000792457"/>
    </source>
</evidence>
<gene>
    <name evidence="1" type="ORF">J437_LFUL008098</name>
</gene>
<reference evidence="1" key="2">
    <citation type="submission" date="2017-10" db="EMBL/GenBank/DDBJ databases">
        <title>Ladona fulva Genome sequencing and assembly.</title>
        <authorList>
            <person name="Murali S."/>
            <person name="Richards S."/>
            <person name="Bandaranaike D."/>
            <person name="Bellair M."/>
            <person name="Blankenburg K."/>
            <person name="Chao H."/>
            <person name="Dinh H."/>
            <person name="Doddapaneni H."/>
            <person name="Dugan-Rocha S."/>
            <person name="Elkadiri S."/>
            <person name="Gnanaolivu R."/>
            <person name="Hernandez B."/>
            <person name="Skinner E."/>
            <person name="Javaid M."/>
            <person name="Lee S."/>
            <person name="Li M."/>
            <person name="Ming W."/>
            <person name="Munidasa M."/>
            <person name="Muniz J."/>
            <person name="Nguyen L."/>
            <person name="Hughes D."/>
            <person name="Osuji N."/>
            <person name="Pu L.-L."/>
            <person name="Puazo M."/>
            <person name="Qu C."/>
            <person name="Quiroz J."/>
            <person name="Raj R."/>
            <person name="Weissenberger G."/>
            <person name="Xin Y."/>
            <person name="Zou X."/>
            <person name="Han Y."/>
            <person name="Worley K."/>
            <person name="Muzny D."/>
            <person name="Gibbs R."/>
        </authorList>
    </citation>
    <scope>NUCLEOTIDE SEQUENCE</scope>
    <source>
        <strain evidence="1">Sampled in the wild</strain>
    </source>
</reference>
<dbReference type="AlphaFoldDB" id="A0A8K0K0E8"/>
<dbReference type="Proteomes" id="UP000792457">
    <property type="component" value="Unassembled WGS sequence"/>
</dbReference>
<name>A0A8K0K0E8_LADFU</name>
<sequence>MEIRLCATLAGLTSESGAQKSTFGWNIDERIQCVLSRRILRSLHKRRKQQQHRRNMNSIQLTNALSSNLRTNRLFRAVYPADKLPQRFEYPASFIVNSDPSTRGGTHWIDIFIDDIGKRDYFNSY</sequence>
<organism evidence="1 2">
    <name type="scientific">Ladona fulva</name>
    <name type="common">Scarce chaser dragonfly</name>
    <name type="synonym">Libellula fulva</name>
    <dbReference type="NCBI Taxonomy" id="123851"/>
    <lineage>
        <taxon>Eukaryota</taxon>
        <taxon>Metazoa</taxon>
        <taxon>Ecdysozoa</taxon>
        <taxon>Arthropoda</taxon>
        <taxon>Hexapoda</taxon>
        <taxon>Insecta</taxon>
        <taxon>Pterygota</taxon>
        <taxon>Palaeoptera</taxon>
        <taxon>Odonata</taxon>
        <taxon>Epiprocta</taxon>
        <taxon>Anisoptera</taxon>
        <taxon>Libelluloidea</taxon>
        <taxon>Libellulidae</taxon>
        <taxon>Ladona</taxon>
    </lineage>
</organism>
<reference evidence="1" key="1">
    <citation type="submission" date="2013-04" db="EMBL/GenBank/DDBJ databases">
        <authorList>
            <person name="Qu J."/>
            <person name="Murali S.C."/>
            <person name="Bandaranaike D."/>
            <person name="Bellair M."/>
            <person name="Blankenburg K."/>
            <person name="Chao H."/>
            <person name="Dinh H."/>
            <person name="Doddapaneni H."/>
            <person name="Downs B."/>
            <person name="Dugan-Rocha S."/>
            <person name="Elkadiri S."/>
            <person name="Gnanaolivu R.D."/>
            <person name="Hernandez B."/>
            <person name="Javaid M."/>
            <person name="Jayaseelan J.C."/>
            <person name="Lee S."/>
            <person name="Li M."/>
            <person name="Ming W."/>
            <person name="Munidasa M."/>
            <person name="Muniz J."/>
            <person name="Nguyen L."/>
            <person name="Ongeri F."/>
            <person name="Osuji N."/>
            <person name="Pu L.-L."/>
            <person name="Puazo M."/>
            <person name="Qu C."/>
            <person name="Quiroz J."/>
            <person name="Raj R."/>
            <person name="Weissenberger G."/>
            <person name="Xin Y."/>
            <person name="Zou X."/>
            <person name="Han Y."/>
            <person name="Richards S."/>
            <person name="Worley K."/>
            <person name="Muzny D."/>
            <person name="Gibbs R."/>
        </authorList>
    </citation>
    <scope>NUCLEOTIDE SEQUENCE</scope>
    <source>
        <strain evidence="1">Sampled in the wild</strain>
    </source>
</reference>
<keyword evidence="2" id="KW-1185">Reference proteome</keyword>
<proteinExistence type="predicted"/>
<evidence type="ECO:0000313" key="1">
    <source>
        <dbReference type="EMBL" id="KAG8225713.1"/>
    </source>
</evidence>
<dbReference type="Gene3D" id="3.40.395.10">
    <property type="entry name" value="Adenoviral Proteinase, Chain A"/>
    <property type="match status" value="1"/>
</dbReference>
<protein>
    <submittedName>
        <fullName evidence="1">Uncharacterized protein</fullName>
    </submittedName>
</protein>
<dbReference type="OrthoDB" id="10034833at2759"/>